<accession>A0A1H9RTR2</accession>
<evidence type="ECO:0000313" key="3">
    <source>
        <dbReference type="Proteomes" id="UP000199318"/>
    </source>
</evidence>
<dbReference type="SMART" id="SM00471">
    <property type="entry name" value="HDc"/>
    <property type="match status" value="1"/>
</dbReference>
<dbReference type="AlphaFoldDB" id="A0A1H9RTR2"/>
<dbReference type="InterPro" id="IPR003607">
    <property type="entry name" value="HD/PDEase_dom"/>
</dbReference>
<proteinExistence type="predicted"/>
<dbReference type="Pfam" id="PF01966">
    <property type="entry name" value="HD"/>
    <property type="match status" value="1"/>
</dbReference>
<dbReference type="Gene3D" id="1.10.472.50">
    <property type="entry name" value="HD-domain/PDEase-like"/>
    <property type="match status" value="1"/>
</dbReference>
<dbReference type="PANTHER" id="PTHR33594:SF1">
    <property type="entry name" value="HD_PDEASE DOMAIN-CONTAINING PROTEIN"/>
    <property type="match status" value="1"/>
</dbReference>
<dbReference type="InterPro" id="IPR006674">
    <property type="entry name" value="HD_domain"/>
</dbReference>
<dbReference type="CDD" id="cd00077">
    <property type="entry name" value="HDc"/>
    <property type="match status" value="1"/>
</dbReference>
<dbReference type="RefSeq" id="WP_093072259.1">
    <property type="nucleotide sequence ID" value="NZ_FOGV01000005.1"/>
</dbReference>
<dbReference type="PROSITE" id="PS51831">
    <property type="entry name" value="HD"/>
    <property type="match status" value="1"/>
</dbReference>
<sequence length="213" mass="24185">MHVLIDRAEQLARRFFTEDASGHDWHHTDRVRRQAVKLAEREGADQNICEIAALLHDVADDKFYNEKGAGIKQVERFLADANTDSETVCHILAVIDTVSFKGGNNQSPDTLEAKVVQDADRLDAIGAIGTARCFMFAGNRGEAMYVPDSAARTNMSEDEYRRNSISAIHHFYEKLLYLKDHMKTESGFDIAEGRHRFLEVFLEQFFSEWDGAK</sequence>
<dbReference type="PANTHER" id="PTHR33594">
    <property type="entry name" value="SUPERFAMILY HYDROLASE, PUTATIVE (AFU_ORTHOLOGUE AFUA_1G03035)-RELATED"/>
    <property type="match status" value="1"/>
</dbReference>
<keyword evidence="3" id="KW-1185">Reference proteome</keyword>
<dbReference type="OrthoDB" id="9797344at2"/>
<dbReference type="SUPFAM" id="SSF109604">
    <property type="entry name" value="HD-domain/PDEase-like"/>
    <property type="match status" value="1"/>
</dbReference>
<organism evidence="2 3">
    <name type="scientific">Salisediminibacterium halotolerans</name>
    <dbReference type="NCBI Taxonomy" id="517425"/>
    <lineage>
        <taxon>Bacteria</taxon>
        <taxon>Bacillati</taxon>
        <taxon>Bacillota</taxon>
        <taxon>Bacilli</taxon>
        <taxon>Bacillales</taxon>
        <taxon>Bacillaceae</taxon>
        <taxon>Salisediminibacterium</taxon>
    </lineage>
</organism>
<evidence type="ECO:0000259" key="1">
    <source>
        <dbReference type="PROSITE" id="PS51831"/>
    </source>
</evidence>
<evidence type="ECO:0000313" key="2">
    <source>
        <dbReference type="EMBL" id="SER76321.1"/>
    </source>
</evidence>
<dbReference type="STRING" id="1464123.SAMN05444126_105101"/>
<dbReference type="Proteomes" id="UP000199318">
    <property type="component" value="Unassembled WGS sequence"/>
</dbReference>
<feature type="domain" description="HD" evidence="1">
    <location>
        <begin position="24"/>
        <end position="125"/>
    </location>
</feature>
<name>A0A1H9RTR2_9BACI</name>
<protein>
    <recommendedName>
        <fullName evidence="1">HD domain-containing protein</fullName>
    </recommendedName>
</protein>
<comment type="caution">
    <text evidence="2">The sequence shown here is derived from an EMBL/GenBank/DDBJ whole genome shotgun (WGS) entry which is preliminary data.</text>
</comment>
<gene>
    <name evidence="2" type="ORF">SAMN05444126_105101</name>
</gene>
<reference evidence="3" key="1">
    <citation type="submission" date="2016-10" db="EMBL/GenBank/DDBJ databases">
        <authorList>
            <person name="de Groot N.N."/>
        </authorList>
    </citation>
    <scope>NUCLEOTIDE SEQUENCE [LARGE SCALE GENOMIC DNA]</scope>
    <source>
        <strain evidence="3">10nlg</strain>
    </source>
</reference>
<dbReference type="EMBL" id="FOGV01000005">
    <property type="protein sequence ID" value="SER76321.1"/>
    <property type="molecule type" value="Genomic_DNA"/>
</dbReference>
<dbReference type="Gene3D" id="1.20.58.1910">
    <property type="match status" value="1"/>
</dbReference>